<evidence type="ECO:0000256" key="11">
    <source>
        <dbReference type="ARBA" id="ARBA00032305"/>
    </source>
</evidence>
<dbReference type="InterPro" id="IPR036704">
    <property type="entry name" value="RraA/RraA-like_sf"/>
</dbReference>
<dbReference type="KEGG" id="acel:acsn021_08370"/>
<evidence type="ECO:0000256" key="2">
    <source>
        <dbReference type="ARBA" id="ARBA00001968"/>
    </source>
</evidence>
<feature type="binding site" evidence="13">
    <location>
        <position position="119"/>
    </location>
    <ligand>
        <name>substrate</name>
    </ligand>
</feature>
<dbReference type="EC" id="4.1.3.17" evidence="5"/>
<evidence type="ECO:0000313" key="14">
    <source>
        <dbReference type="EMBL" id="BCJ93268.1"/>
    </source>
</evidence>
<evidence type="ECO:0000256" key="4">
    <source>
        <dbReference type="ARBA" id="ARBA00011233"/>
    </source>
</evidence>
<evidence type="ECO:0000256" key="7">
    <source>
        <dbReference type="ARBA" id="ARBA00016549"/>
    </source>
</evidence>
<dbReference type="InterPro" id="IPR005493">
    <property type="entry name" value="RraA/RraA-like"/>
</dbReference>
<sequence>MWNTETEMFQLMKEKLYTPVVGDILDGMGYYHQFLPPDIRPLKADMKLAGKAMTVLMIDVFSPQEKPFGLLTEALDQLQENEIYIAVGGTKRCAYWGELLTATARVRGAVGAVIDGWHRDTPQVLEQDWPVFSMGSYGQDSSVRTQVAAYRCPIECGQVTIQDGDYIFGDMDGVLVIPRNIAKEVIQKALEKAAGEKKVRKAIEEGMTATKAFEVFGIL</sequence>
<keyword evidence="14" id="KW-0489">Methyltransferase</keyword>
<evidence type="ECO:0000256" key="9">
    <source>
        <dbReference type="ARBA" id="ARBA00029596"/>
    </source>
</evidence>
<evidence type="ECO:0000256" key="1">
    <source>
        <dbReference type="ARBA" id="ARBA00001342"/>
    </source>
</evidence>
<dbReference type="GO" id="GO:0008948">
    <property type="term" value="F:oxaloacetate decarboxylase activity"/>
    <property type="evidence" value="ECO:0007669"/>
    <property type="project" value="UniProtKB-EC"/>
</dbReference>
<proteinExistence type="inferred from homology"/>
<organism evidence="14 15">
    <name type="scientific">Anaerocolumna cellulosilytica</name>
    <dbReference type="NCBI Taxonomy" id="433286"/>
    <lineage>
        <taxon>Bacteria</taxon>
        <taxon>Bacillati</taxon>
        <taxon>Bacillota</taxon>
        <taxon>Clostridia</taxon>
        <taxon>Lachnospirales</taxon>
        <taxon>Lachnospiraceae</taxon>
        <taxon>Anaerocolumna</taxon>
    </lineage>
</organism>
<feature type="binding site" evidence="13">
    <location>
        <position position="120"/>
    </location>
    <ligand>
        <name>Mg(2+)</name>
        <dbReference type="ChEBI" id="CHEBI:18420"/>
    </ligand>
</feature>
<feature type="binding site" evidence="13">
    <location>
        <begin position="97"/>
        <end position="100"/>
    </location>
    <ligand>
        <name>substrate</name>
    </ligand>
</feature>
<comment type="function">
    <text evidence="8">Catalyzes the aldol cleavage of 4-hydroxy-4-methyl-2-oxoglutarate (HMG) into 2 molecules of pyruvate. Also contains a secondary oxaloacetate (OAA) decarboxylase activity due to the common pyruvate enolate transition state formed following C-C bond cleavage in the retro-aldol and decarboxylation reactions.</text>
</comment>
<dbReference type="PANTHER" id="PTHR33254">
    <property type="entry name" value="4-HYDROXY-4-METHYL-2-OXOGLUTARATE ALDOLASE 3-RELATED"/>
    <property type="match status" value="1"/>
</dbReference>
<reference evidence="14 15" key="1">
    <citation type="journal article" date="2016" name="Int. J. Syst. Evol. Microbiol.">
        <title>Descriptions of Anaerotaenia torta gen. nov., sp. nov. and Anaerocolumna cellulosilytica gen. nov., sp. nov. isolated from a methanogenic reactor of cattle waste.</title>
        <authorList>
            <person name="Uek A."/>
            <person name="Ohtaki Y."/>
            <person name="Kaku N."/>
            <person name="Ueki K."/>
        </authorList>
    </citation>
    <scope>NUCLEOTIDE SEQUENCE [LARGE SCALE GENOMIC DNA]</scope>
    <source>
        <strain evidence="14 15">SN021</strain>
    </source>
</reference>
<accession>A0A6S6R2L0</accession>
<keyword evidence="13" id="KW-0479">Metal-binding</keyword>
<dbReference type="EC" id="4.1.1.112" evidence="6"/>
<keyword evidence="13" id="KW-0460">Magnesium</keyword>
<evidence type="ECO:0000256" key="10">
    <source>
        <dbReference type="ARBA" id="ARBA00030169"/>
    </source>
</evidence>
<dbReference type="GO" id="GO:0032259">
    <property type="term" value="P:methylation"/>
    <property type="evidence" value="ECO:0007669"/>
    <property type="project" value="UniProtKB-KW"/>
</dbReference>
<keyword evidence="14" id="KW-0808">Transferase</keyword>
<comment type="subunit">
    <text evidence="4">Homotrimer.</text>
</comment>
<dbReference type="Pfam" id="PF03737">
    <property type="entry name" value="RraA-like"/>
    <property type="match status" value="1"/>
</dbReference>
<name>A0A6S6R2L0_9FIRM</name>
<dbReference type="RefSeq" id="WP_184090168.1">
    <property type="nucleotide sequence ID" value="NZ_AP023367.1"/>
</dbReference>
<evidence type="ECO:0000313" key="15">
    <source>
        <dbReference type="Proteomes" id="UP000515561"/>
    </source>
</evidence>
<evidence type="ECO:0000256" key="12">
    <source>
        <dbReference type="ARBA" id="ARBA00047973"/>
    </source>
</evidence>
<dbReference type="EMBL" id="AP023367">
    <property type="protein sequence ID" value="BCJ93268.1"/>
    <property type="molecule type" value="Genomic_DNA"/>
</dbReference>
<evidence type="ECO:0000256" key="8">
    <source>
        <dbReference type="ARBA" id="ARBA00025046"/>
    </source>
</evidence>
<comment type="cofactor">
    <cofactor evidence="2">
        <name>a divalent metal cation</name>
        <dbReference type="ChEBI" id="CHEBI:60240"/>
    </cofactor>
</comment>
<dbReference type="Gene3D" id="3.50.30.40">
    <property type="entry name" value="Ribonuclease E inhibitor RraA/RraA-like"/>
    <property type="match status" value="1"/>
</dbReference>
<comment type="similarity">
    <text evidence="3">Belongs to the class II aldolase/RraA-like family.</text>
</comment>
<evidence type="ECO:0000256" key="3">
    <source>
        <dbReference type="ARBA" id="ARBA00008621"/>
    </source>
</evidence>
<dbReference type="Proteomes" id="UP000515561">
    <property type="component" value="Chromosome"/>
</dbReference>
<evidence type="ECO:0000256" key="5">
    <source>
        <dbReference type="ARBA" id="ARBA00012213"/>
    </source>
</evidence>
<protein>
    <recommendedName>
        <fullName evidence="7">Putative 4-hydroxy-4-methyl-2-oxoglutarate aldolase</fullName>
        <ecNumber evidence="6">4.1.1.112</ecNumber>
        <ecNumber evidence="5">4.1.3.17</ecNumber>
    </recommendedName>
    <alternativeName>
        <fullName evidence="11">Oxaloacetate decarboxylase</fullName>
    </alternativeName>
    <alternativeName>
        <fullName evidence="9">Regulator of ribonuclease activity homolog</fullName>
    </alternativeName>
    <alternativeName>
        <fullName evidence="10">RraA-like protein</fullName>
    </alternativeName>
</protein>
<dbReference type="AlphaFoldDB" id="A0A6S6R2L0"/>
<evidence type="ECO:0000256" key="6">
    <source>
        <dbReference type="ARBA" id="ARBA00012947"/>
    </source>
</evidence>
<evidence type="ECO:0000256" key="13">
    <source>
        <dbReference type="PIRSR" id="PIRSR605493-1"/>
    </source>
</evidence>
<dbReference type="SUPFAM" id="SSF89562">
    <property type="entry name" value="RraA-like"/>
    <property type="match status" value="1"/>
</dbReference>
<dbReference type="GO" id="GO:0046872">
    <property type="term" value="F:metal ion binding"/>
    <property type="evidence" value="ECO:0007669"/>
    <property type="project" value="UniProtKB-KW"/>
</dbReference>
<comment type="catalytic activity">
    <reaction evidence="1">
        <text>4-hydroxy-4-methyl-2-oxoglutarate = 2 pyruvate</text>
        <dbReference type="Rhea" id="RHEA:22748"/>
        <dbReference type="ChEBI" id="CHEBI:15361"/>
        <dbReference type="ChEBI" id="CHEBI:58276"/>
        <dbReference type="EC" id="4.1.3.17"/>
    </reaction>
</comment>
<comment type="cofactor">
    <cofactor evidence="13">
        <name>Mg(2+)</name>
        <dbReference type="ChEBI" id="CHEBI:18420"/>
    </cofactor>
</comment>
<dbReference type="PANTHER" id="PTHR33254:SF4">
    <property type="entry name" value="4-HYDROXY-4-METHYL-2-OXOGLUTARATE ALDOLASE 3-RELATED"/>
    <property type="match status" value="1"/>
</dbReference>
<dbReference type="GO" id="GO:0047443">
    <property type="term" value="F:4-hydroxy-4-methyl-2-oxoglutarate aldolase activity"/>
    <property type="evidence" value="ECO:0007669"/>
    <property type="project" value="UniProtKB-EC"/>
</dbReference>
<dbReference type="GO" id="GO:0008168">
    <property type="term" value="F:methyltransferase activity"/>
    <property type="evidence" value="ECO:0007669"/>
    <property type="project" value="UniProtKB-KW"/>
</dbReference>
<gene>
    <name evidence="14" type="ORF">acsn021_08370</name>
</gene>
<comment type="catalytic activity">
    <reaction evidence="12">
        <text>oxaloacetate + H(+) = pyruvate + CO2</text>
        <dbReference type="Rhea" id="RHEA:15641"/>
        <dbReference type="ChEBI" id="CHEBI:15361"/>
        <dbReference type="ChEBI" id="CHEBI:15378"/>
        <dbReference type="ChEBI" id="CHEBI:16452"/>
        <dbReference type="ChEBI" id="CHEBI:16526"/>
        <dbReference type="EC" id="4.1.1.112"/>
    </reaction>
</comment>
<keyword evidence="15" id="KW-1185">Reference proteome</keyword>
<dbReference type="CDD" id="cd16841">
    <property type="entry name" value="RraA_family"/>
    <property type="match status" value="1"/>
</dbReference>